<evidence type="ECO:0000313" key="2">
    <source>
        <dbReference type="EMBL" id="MFC5940200.1"/>
    </source>
</evidence>
<organism evidence="2 3">
    <name type="scientific">Micromonospora harpali</name>
    <dbReference type="NCBI Taxonomy" id="1490225"/>
    <lineage>
        <taxon>Bacteria</taxon>
        <taxon>Bacillati</taxon>
        <taxon>Actinomycetota</taxon>
        <taxon>Actinomycetes</taxon>
        <taxon>Micromonosporales</taxon>
        <taxon>Micromonosporaceae</taxon>
        <taxon>Micromonospora</taxon>
    </lineage>
</organism>
<dbReference type="Gene3D" id="3.40.50.980">
    <property type="match status" value="2"/>
</dbReference>
<dbReference type="Gene3D" id="3.30.559.30">
    <property type="entry name" value="Nonribosomal peptide synthetase, condensation domain"/>
    <property type="match status" value="1"/>
</dbReference>
<proteinExistence type="predicted"/>
<accession>A0ABW1HHV4</accession>
<feature type="domain" description="AMP-dependent synthetase/ligase" evidence="1">
    <location>
        <begin position="83"/>
        <end position="276"/>
    </location>
</feature>
<evidence type="ECO:0000313" key="3">
    <source>
        <dbReference type="Proteomes" id="UP001596207"/>
    </source>
</evidence>
<dbReference type="EMBL" id="JBHSQQ010000004">
    <property type="protein sequence ID" value="MFC5940200.1"/>
    <property type="molecule type" value="Genomic_DNA"/>
</dbReference>
<dbReference type="Proteomes" id="UP001596207">
    <property type="component" value="Unassembled WGS sequence"/>
</dbReference>
<comment type="caution">
    <text evidence="2">The sequence shown here is derived from an EMBL/GenBank/DDBJ whole genome shotgun (WGS) entry which is preliminary data.</text>
</comment>
<keyword evidence="3" id="KW-1185">Reference proteome</keyword>
<dbReference type="Pfam" id="PF00501">
    <property type="entry name" value="AMP-binding"/>
    <property type="match status" value="1"/>
</dbReference>
<dbReference type="InterPro" id="IPR020845">
    <property type="entry name" value="AMP-binding_CS"/>
</dbReference>
<gene>
    <name evidence="2" type="ORF">ACFPZ4_01725</name>
</gene>
<dbReference type="SUPFAM" id="SSF56801">
    <property type="entry name" value="Acetyl-CoA synthetase-like"/>
    <property type="match status" value="1"/>
</dbReference>
<dbReference type="PANTHER" id="PTHR45527">
    <property type="entry name" value="NONRIBOSOMAL PEPTIDE SYNTHETASE"/>
    <property type="match status" value="1"/>
</dbReference>
<dbReference type="RefSeq" id="WP_353901341.1">
    <property type="nucleotide sequence ID" value="NZ_CP158970.1"/>
</dbReference>
<dbReference type="PROSITE" id="PS00455">
    <property type="entry name" value="AMP_BINDING"/>
    <property type="match status" value="1"/>
</dbReference>
<protein>
    <submittedName>
        <fullName evidence="2">AMP-binding protein</fullName>
    </submittedName>
</protein>
<dbReference type="InterPro" id="IPR020459">
    <property type="entry name" value="AMP-binding"/>
</dbReference>
<dbReference type="PANTHER" id="PTHR45527:SF1">
    <property type="entry name" value="FATTY ACID SYNTHASE"/>
    <property type="match status" value="1"/>
</dbReference>
<evidence type="ECO:0000259" key="1">
    <source>
        <dbReference type="Pfam" id="PF00501"/>
    </source>
</evidence>
<dbReference type="InterPro" id="IPR000873">
    <property type="entry name" value="AMP-dep_synth/lig_dom"/>
</dbReference>
<sequence length="348" mass="36509">MVAVCEDCFGLSGNLRPRTAATITRLAEHFVHLLGQVAADASTPVGALRLLDADERHRLLVEWNRTARPRTQSADVVSRIGAQALQRTDSLAVAGEDERLDYATLERRANRLAHPLIARGVRPDQVVGLRAGRSAGLIAAILGVLKTGAAYLPLDPALPPERLAGMVADAAPALVLGDDDLAAVEAEGRHDDPPGVVVHPANLAYVIYTSGSTGRPKGVAVARGGVVNLLADWVSRVGAAPGEPAALWSSVGFDVSVQEIFPPLTTSGALHLVPEKLRGVAFGPAIAGTVALPTAWPPSRAVPRRIVFSWPRKREHRGGEHRRAGPSASSGLVFAAATGIGSRPDRCP</sequence>
<dbReference type="PRINTS" id="PR00154">
    <property type="entry name" value="AMPBINDING"/>
</dbReference>
<reference evidence="3" key="1">
    <citation type="journal article" date="2019" name="Int. J. Syst. Evol. Microbiol.">
        <title>The Global Catalogue of Microorganisms (GCM) 10K type strain sequencing project: providing services to taxonomists for standard genome sequencing and annotation.</title>
        <authorList>
            <consortium name="The Broad Institute Genomics Platform"/>
            <consortium name="The Broad Institute Genome Sequencing Center for Infectious Disease"/>
            <person name="Wu L."/>
            <person name="Ma J."/>
        </authorList>
    </citation>
    <scope>NUCLEOTIDE SEQUENCE [LARGE SCALE GENOMIC DNA]</scope>
    <source>
        <strain evidence="3">CGMCC 4.7173</strain>
    </source>
</reference>
<name>A0ABW1HHV4_9ACTN</name>